<comment type="caution">
    <text evidence="1">The sequence shown here is derived from an EMBL/GenBank/DDBJ whole genome shotgun (WGS) entry which is preliminary data.</text>
</comment>
<organism evidence="1 2">
    <name type="scientific">Alligator mississippiensis</name>
    <name type="common">American alligator</name>
    <dbReference type="NCBI Taxonomy" id="8496"/>
    <lineage>
        <taxon>Eukaryota</taxon>
        <taxon>Metazoa</taxon>
        <taxon>Chordata</taxon>
        <taxon>Craniata</taxon>
        <taxon>Vertebrata</taxon>
        <taxon>Euteleostomi</taxon>
        <taxon>Archelosauria</taxon>
        <taxon>Archosauria</taxon>
        <taxon>Crocodylia</taxon>
        <taxon>Alligatoridae</taxon>
        <taxon>Alligatorinae</taxon>
        <taxon>Alligator</taxon>
    </lineage>
</organism>
<accession>A0A151P765</accession>
<gene>
    <name evidence="1" type="ORF">Y1Q_0022983</name>
</gene>
<dbReference type="EMBL" id="AKHW03000640">
    <property type="protein sequence ID" value="KYO44912.1"/>
    <property type="molecule type" value="Genomic_DNA"/>
</dbReference>
<proteinExistence type="predicted"/>
<name>A0A151P765_ALLMI</name>
<dbReference type="Proteomes" id="UP000050525">
    <property type="component" value="Unassembled WGS sequence"/>
</dbReference>
<sequence length="75" mass="8741">MSLPPASRINYRLFMNWIIESNGVPLKHNITPSVLSTFLKDRFKIKSKIQDNALGAQWIFVQNSDFEEMDKVQDK</sequence>
<evidence type="ECO:0000313" key="2">
    <source>
        <dbReference type="Proteomes" id="UP000050525"/>
    </source>
</evidence>
<reference evidence="1 2" key="1">
    <citation type="journal article" date="2012" name="Genome Biol.">
        <title>Sequencing three crocodilian genomes to illuminate the evolution of archosaurs and amniotes.</title>
        <authorList>
            <person name="St John J.A."/>
            <person name="Braun E.L."/>
            <person name="Isberg S.R."/>
            <person name="Miles L.G."/>
            <person name="Chong A.Y."/>
            <person name="Gongora J."/>
            <person name="Dalzell P."/>
            <person name="Moran C."/>
            <person name="Bed'hom B."/>
            <person name="Abzhanov A."/>
            <person name="Burgess S.C."/>
            <person name="Cooksey A.M."/>
            <person name="Castoe T.A."/>
            <person name="Crawford N.G."/>
            <person name="Densmore L.D."/>
            <person name="Drew J.C."/>
            <person name="Edwards S.V."/>
            <person name="Faircloth B.C."/>
            <person name="Fujita M.K."/>
            <person name="Greenwold M.J."/>
            <person name="Hoffmann F.G."/>
            <person name="Howard J.M."/>
            <person name="Iguchi T."/>
            <person name="Janes D.E."/>
            <person name="Khan S.Y."/>
            <person name="Kohno S."/>
            <person name="de Koning A.J."/>
            <person name="Lance S.L."/>
            <person name="McCarthy F.M."/>
            <person name="McCormack J.E."/>
            <person name="Merchant M.E."/>
            <person name="Peterson D.G."/>
            <person name="Pollock D.D."/>
            <person name="Pourmand N."/>
            <person name="Raney B.J."/>
            <person name="Roessler K.A."/>
            <person name="Sanford J.R."/>
            <person name="Sawyer R.H."/>
            <person name="Schmidt C.J."/>
            <person name="Triplett E.W."/>
            <person name="Tuberville T.D."/>
            <person name="Venegas-Anaya M."/>
            <person name="Howard J.T."/>
            <person name="Jarvis E.D."/>
            <person name="Guillette L.J.Jr."/>
            <person name="Glenn T.C."/>
            <person name="Green R.E."/>
            <person name="Ray D.A."/>
        </authorList>
    </citation>
    <scope>NUCLEOTIDE SEQUENCE [LARGE SCALE GENOMIC DNA]</scope>
    <source>
        <strain evidence="1">KSC_2009_1</strain>
    </source>
</reference>
<dbReference type="AlphaFoldDB" id="A0A151P765"/>
<protein>
    <submittedName>
        <fullName evidence="1">Uncharacterized protein</fullName>
    </submittedName>
</protein>
<keyword evidence="2" id="KW-1185">Reference proteome</keyword>
<evidence type="ECO:0000313" key="1">
    <source>
        <dbReference type="EMBL" id="KYO44912.1"/>
    </source>
</evidence>